<dbReference type="AlphaFoldDB" id="A0A336LZ17"/>
<feature type="transmembrane region" description="Helical" evidence="2">
    <location>
        <begin position="94"/>
        <end position="116"/>
    </location>
</feature>
<evidence type="ECO:0000313" key="3">
    <source>
        <dbReference type="EMBL" id="SSX21969.1"/>
    </source>
</evidence>
<gene>
    <name evidence="3" type="primary">CSON005735</name>
    <name evidence="4" type="synonym">CSON000014</name>
</gene>
<sequence length="186" mass="21968">MPFYDSFPSCSKCCGFINLRSGCILLVIFSILFRILIYIFQKTALAQSAFDEKSTVFEIIIVIFDVAIIGIAGTAADVLLILGATRKHHKYVQIYLPIMFFIFMFEFFLFIVWFILGYHWMYIFDYLLFSVFHVYCWFTAHSLSQNWNHENEMPTNREKELNQANNESYTRRKSDGTEFCENFLPK</sequence>
<feature type="region of interest" description="Disordered" evidence="1">
    <location>
        <begin position="154"/>
        <end position="173"/>
    </location>
</feature>
<dbReference type="EMBL" id="UFQT01000222">
    <property type="protein sequence ID" value="SSX21969.1"/>
    <property type="molecule type" value="Genomic_DNA"/>
</dbReference>
<feature type="transmembrane region" description="Helical" evidence="2">
    <location>
        <begin position="122"/>
        <end position="140"/>
    </location>
</feature>
<reference evidence="3" key="1">
    <citation type="submission" date="2018-07" db="EMBL/GenBank/DDBJ databases">
        <authorList>
            <person name="Quirk P.G."/>
            <person name="Krulwich T.A."/>
        </authorList>
    </citation>
    <scope>NUCLEOTIDE SEQUENCE</scope>
</reference>
<evidence type="ECO:0000256" key="1">
    <source>
        <dbReference type="SAM" id="MobiDB-lite"/>
    </source>
</evidence>
<evidence type="ECO:0000313" key="4">
    <source>
        <dbReference type="EMBL" id="SSX28412.1"/>
    </source>
</evidence>
<dbReference type="PANTHER" id="PTHR36694">
    <property type="entry name" value="PASIFLORA 1, ISOFORM A-RELATED"/>
    <property type="match status" value="1"/>
</dbReference>
<dbReference type="VEuPathDB" id="VectorBase:CSON000014"/>
<dbReference type="VEuPathDB" id="VectorBase:CSON005735"/>
<dbReference type="EMBL" id="UFQT01001005">
    <property type="protein sequence ID" value="SSX28412.1"/>
    <property type="molecule type" value="Genomic_DNA"/>
</dbReference>
<organism evidence="3">
    <name type="scientific">Culicoides sonorensis</name>
    <name type="common">Biting midge</name>
    <dbReference type="NCBI Taxonomy" id="179676"/>
    <lineage>
        <taxon>Eukaryota</taxon>
        <taxon>Metazoa</taxon>
        <taxon>Ecdysozoa</taxon>
        <taxon>Arthropoda</taxon>
        <taxon>Hexapoda</taxon>
        <taxon>Insecta</taxon>
        <taxon>Pterygota</taxon>
        <taxon>Neoptera</taxon>
        <taxon>Endopterygota</taxon>
        <taxon>Diptera</taxon>
        <taxon>Nematocera</taxon>
        <taxon>Chironomoidea</taxon>
        <taxon>Ceratopogonidae</taxon>
        <taxon>Ceratopogoninae</taxon>
        <taxon>Culicoides</taxon>
        <taxon>Monoculicoides</taxon>
    </lineage>
</organism>
<name>A0A336LZ17_CULSO</name>
<evidence type="ECO:0000256" key="2">
    <source>
        <dbReference type="SAM" id="Phobius"/>
    </source>
</evidence>
<feature type="transmembrane region" description="Helical" evidence="2">
    <location>
        <begin position="21"/>
        <end position="40"/>
    </location>
</feature>
<keyword evidence="2" id="KW-0472">Membrane</keyword>
<proteinExistence type="predicted"/>
<dbReference type="PANTHER" id="PTHR36694:SF11">
    <property type="entry name" value="LP21121P-RELATED"/>
    <property type="match status" value="1"/>
</dbReference>
<protein>
    <submittedName>
        <fullName evidence="4">CSON000014 protein</fullName>
    </submittedName>
    <submittedName>
        <fullName evidence="3">CSON005735 protein</fullName>
    </submittedName>
</protein>
<keyword evidence="2" id="KW-0812">Transmembrane</keyword>
<feature type="transmembrane region" description="Helical" evidence="2">
    <location>
        <begin position="60"/>
        <end position="82"/>
    </location>
</feature>
<keyword evidence="2" id="KW-1133">Transmembrane helix</keyword>
<accession>A0A336LZ17</accession>